<dbReference type="RefSeq" id="WP_207990051.1">
    <property type="nucleotide sequence ID" value="NZ_CP071794.1"/>
</dbReference>
<dbReference type="Gene3D" id="3.30.70.1450">
    <property type="entry name" value="Regulator of K+ conductance, C-terminal domain"/>
    <property type="match status" value="1"/>
</dbReference>
<name>A0ABX7T7D4_9SPHN</name>
<dbReference type="SUPFAM" id="SSF51735">
    <property type="entry name" value="NAD(P)-binding Rossmann-fold domains"/>
    <property type="match status" value="1"/>
</dbReference>
<dbReference type="InterPro" id="IPR036291">
    <property type="entry name" value="NAD(P)-bd_dom_sf"/>
</dbReference>
<evidence type="ECO:0000259" key="2">
    <source>
        <dbReference type="PROSITE" id="PS51202"/>
    </source>
</evidence>
<organism evidence="3 4">
    <name type="scientific">Parasphingorhabdus cellanae</name>
    <dbReference type="NCBI Taxonomy" id="2806553"/>
    <lineage>
        <taxon>Bacteria</taxon>
        <taxon>Pseudomonadati</taxon>
        <taxon>Pseudomonadota</taxon>
        <taxon>Alphaproteobacteria</taxon>
        <taxon>Sphingomonadales</taxon>
        <taxon>Sphingomonadaceae</taxon>
        <taxon>Parasphingorhabdus</taxon>
    </lineage>
</organism>
<evidence type="ECO:0000259" key="1">
    <source>
        <dbReference type="PROSITE" id="PS51201"/>
    </source>
</evidence>
<dbReference type="PANTHER" id="PTHR43833:SF7">
    <property type="entry name" value="KTR SYSTEM POTASSIUM UPTAKE PROTEIN C"/>
    <property type="match status" value="1"/>
</dbReference>
<dbReference type="PROSITE" id="PS51201">
    <property type="entry name" value="RCK_N"/>
    <property type="match status" value="1"/>
</dbReference>
<dbReference type="Proteomes" id="UP000663923">
    <property type="component" value="Chromosome"/>
</dbReference>
<dbReference type="InterPro" id="IPR006037">
    <property type="entry name" value="RCK_C"/>
</dbReference>
<dbReference type="Gene3D" id="3.40.50.720">
    <property type="entry name" value="NAD(P)-binding Rossmann-like Domain"/>
    <property type="match status" value="1"/>
</dbReference>
<dbReference type="InterPro" id="IPR036721">
    <property type="entry name" value="RCK_C_sf"/>
</dbReference>
<sequence>MARRKRSFAVIGLGRFGSKIARELVAYGNHVIGVDVDERLVGAIADDITEAVIADARDEGALHEAGLASYDAAILAIGSDLEASILCHMNLKSIGISDITIKAFDSQHRRIMEALGADDIVIPEEDAGEHIAQRLHNPLIEDFMEICEGSYVALVEPQKAYLRKTLQDLNVDGNLEVECLGIMRHSLFINPTSHQEELLVPGDRLLVQGSRSAIRNFADAR</sequence>
<dbReference type="SUPFAM" id="SSF116726">
    <property type="entry name" value="TrkA C-terminal domain-like"/>
    <property type="match status" value="1"/>
</dbReference>
<protein>
    <submittedName>
        <fullName evidence="3">TrkA family potassium uptake protein</fullName>
    </submittedName>
</protein>
<feature type="domain" description="RCK N-terminal" evidence="1">
    <location>
        <begin position="5"/>
        <end position="122"/>
    </location>
</feature>
<reference evidence="3 4" key="1">
    <citation type="submission" date="2021-03" db="EMBL/GenBank/DDBJ databases">
        <title>Complete genome of Parasphingorhabdus_sp.JHSY0214.</title>
        <authorList>
            <person name="Yoo J.H."/>
            <person name="Bae J.W."/>
        </authorList>
    </citation>
    <scope>NUCLEOTIDE SEQUENCE [LARGE SCALE GENOMIC DNA]</scope>
    <source>
        <strain evidence="3 4">JHSY0214</strain>
    </source>
</reference>
<dbReference type="EMBL" id="CP071794">
    <property type="protein sequence ID" value="QTD57520.1"/>
    <property type="molecule type" value="Genomic_DNA"/>
</dbReference>
<dbReference type="PROSITE" id="PS51202">
    <property type="entry name" value="RCK_C"/>
    <property type="match status" value="1"/>
</dbReference>
<accession>A0ABX7T7D4</accession>
<dbReference type="Pfam" id="PF02254">
    <property type="entry name" value="TrkA_N"/>
    <property type="match status" value="1"/>
</dbReference>
<dbReference type="InterPro" id="IPR003148">
    <property type="entry name" value="RCK_N"/>
</dbReference>
<evidence type="ECO:0000313" key="4">
    <source>
        <dbReference type="Proteomes" id="UP000663923"/>
    </source>
</evidence>
<keyword evidence="4" id="KW-1185">Reference proteome</keyword>
<dbReference type="InterPro" id="IPR050721">
    <property type="entry name" value="Trk_Ktr_HKT_K-transport"/>
</dbReference>
<gene>
    <name evidence="3" type="ORF">J4G78_08380</name>
</gene>
<feature type="domain" description="RCK C-terminal" evidence="2">
    <location>
        <begin position="138"/>
        <end position="221"/>
    </location>
</feature>
<evidence type="ECO:0000313" key="3">
    <source>
        <dbReference type="EMBL" id="QTD57520.1"/>
    </source>
</evidence>
<dbReference type="PANTHER" id="PTHR43833">
    <property type="entry name" value="POTASSIUM CHANNEL PROTEIN 2-RELATED-RELATED"/>
    <property type="match status" value="1"/>
</dbReference>
<proteinExistence type="predicted"/>